<dbReference type="Pfam" id="PF01966">
    <property type="entry name" value="HD"/>
    <property type="match status" value="1"/>
</dbReference>
<comment type="caution">
    <text evidence="16">The sequence shown here is derived from an EMBL/GenBank/DDBJ whole genome shotgun (WGS) entry which is preliminary data.</text>
</comment>
<evidence type="ECO:0000256" key="8">
    <source>
        <dbReference type="ARBA" id="ARBA00022801"/>
    </source>
</evidence>
<reference evidence="16" key="1">
    <citation type="submission" date="2020-10" db="EMBL/GenBank/DDBJ databases">
        <authorList>
            <person name="Gilroy R."/>
        </authorList>
    </citation>
    <scope>NUCLEOTIDE SEQUENCE</scope>
    <source>
        <strain evidence="16">ChiHcec3-11533</strain>
    </source>
</reference>
<dbReference type="InterPro" id="IPR004821">
    <property type="entry name" value="Cyt_trans-like"/>
</dbReference>
<dbReference type="PROSITE" id="PS51831">
    <property type="entry name" value="HD"/>
    <property type="match status" value="1"/>
</dbReference>
<evidence type="ECO:0000256" key="2">
    <source>
        <dbReference type="ARBA" id="ARBA00005019"/>
    </source>
</evidence>
<keyword evidence="11 14" id="KW-0520">NAD</keyword>
<reference evidence="16" key="2">
    <citation type="journal article" date="2021" name="PeerJ">
        <title>Extensive microbial diversity within the chicken gut microbiome revealed by metagenomics and culture.</title>
        <authorList>
            <person name="Gilroy R."/>
            <person name="Ravi A."/>
            <person name="Getino M."/>
            <person name="Pursley I."/>
            <person name="Horton D.L."/>
            <person name="Alikhan N.F."/>
            <person name="Baker D."/>
            <person name="Gharbi K."/>
            <person name="Hall N."/>
            <person name="Watson M."/>
            <person name="Adriaenssens E.M."/>
            <person name="Foster-Nyarko E."/>
            <person name="Jarju S."/>
            <person name="Secka A."/>
            <person name="Antonio M."/>
            <person name="Oren A."/>
            <person name="Chaudhuri R.R."/>
            <person name="La Ragione R."/>
            <person name="Hildebrand F."/>
            <person name="Pallen M.J."/>
        </authorList>
    </citation>
    <scope>NUCLEOTIDE SEQUENCE</scope>
    <source>
        <strain evidence="16">ChiHcec3-11533</strain>
    </source>
</reference>
<dbReference type="SUPFAM" id="SSF52374">
    <property type="entry name" value="Nucleotidylyl transferase"/>
    <property type="match status" value="1"/>
</dbReference>
<evidence type="ECO:0000256" key="12">
    <source>
        <dbReference type="ARBA" id="ARBA00048721"/>
    </source>
</evidence>
<dbReference type="GO" id="GO:0009435">
    <property type="term" value="P:NAD+ biosynthetic process"/>
    <property type="evidence" value="ECO:0007669"/>
    <property type="project" value="UniProtKB-UniRule"/>
</dbReference>
<keyword evidence="6" id="KW-0479">Metal-binding</keyword>
<keyword evidence="9 14" id="KW-0067">ATP-binding</keyword>
<gene>
    <name evidence="14 16" type="primary">nadD</name>
    <name evidence="16" type="ORF">IAB02_04420</name>
</gene>
<dbReference type="GO" id="GO:0046872">
    <property type="term" value="F:metal ion binding"/>
    <property type="evidence" value="ECO:0007669"/>
    <property type="project" value="UniProtKB-KW"/>
</dbReference>
<evidence type="ECO:0000256" key="6">
    <source>
        <dbReference type="ARBA" id="ARBA00022723"/>
    </source>
</evidence>
<dbReference type="EC" id="2.7.7.18" evidence="14"/>
<dbReference type="InterPro" id="IPR006674">
    <property type="entry name" value="HD_domain"/>
</dbReference>
<evidence type="ECO:0000256" key="1">
    <source>
        <dbReference type="ARBA" id="ARBA00002324"/>
    </source>
</evidence>
<dbReference type="NCBIfam" id="TIGR00482">
    <property type="entry name" value="nicotinate (nicotinamide) nucleotide adenylyltransferase"/>
    <property type="match status" value="1"/>
</dbReference>
<evidence type="ECO:0000256" key="10">
    <source>
        <dbReference type="ARBA" id="ARBA00023004"/>
    </source>
</evidence>
<comment type="catalytic activity">
    <reaction evidence="12 14">
        <text>nicotinate beta-D-ribonucleotide + ATP + H(+) = deamido-NAD(+) + diphosphate</text>
        <dbReference type="Rhea" id="RHEA:22860"/>
        <dbReference type="ChEBI" id="CHEBI:15378"/>
        <dbReference type="ChEBI" id="CHEBI:30616"/>
        <dbReference type="ChEBI" id="CHEBI:33019"/>
        <dbReference type="ChEBI" id="CHEBI:57502"/>
        <dbReference type="ChEBI" id="CHEBI:58437"/>
        <dbReference type="EC" id="2.7.7.18"/>
    </reaction>
</comment>
<dbReference type="CDD" id="cd02165">
    <property type="entry name" value="NMNAT"/>
    <property type="match status" value="1"/>
</dbReference>
<dbReference type="Gene3D" id="1.10.3210.10">
    <property type="entry name" value="Hypothetical protein af1432"/>
    <property type="match status" value="1"/>
</dbReference>
<dbReference type="InterPro" id="IPR005249">
    <property type="entry name" value="YqeK"/>
</dbReference>
<dbReference type="CDD" id="cd00077">
    <property type="entry name" value="HDc"/>
    <property type="match status" value="1"/>
</dbReference>
<keyword evidence="7 14" id="KW-0547">Nucleotide-binding</keyword>
<evidence type="ECO:0000313" key="17">
    <source>
        <dbReference type="Proteomes" id="UP000824072"/>
    </source>
</evidence>
<name>A0A9D1IBJ1_9FIRM</name>
<keyword evidence="5 14" id="KW-0548">Nucleotidyltransferase</keyword>
<dbReference type="HAMAP" id="MF_00244">
    <property type="entry name" value="NaMN_adenylyltr"/>
    <property type="match status" value="1"/>
</dbReference>
<accession>A0A9D1IBJ1</accession>
<evidence type="ECO:0000256" key="7">
    <source>
        <dbReference type="ARBA" id="ARBA00022741"/>
    </source>
</evidence>
<dbReference type="NCBIfam" id="TIGR00488">
    <property type="entry name" value="bis(5'-nucleosyl)-tetraphosphatase (symmetrical) YqeK"/>
    <property type="match status" value="1"/>
</dbReference>
<dbReference type="Proteomes" id="UP000824072">
    <property type="component" value="Unassembled WGS sequence"/>
</dbReference>
<dbReference type="InterPro" id="IPR003607">
    <property type="entry name" value="HD/PDEase_dom"/>
</dbReference>
<comment type="pathway">
    <text evidence="2 14">Cofactor biosynthesis; NAD(+) biosynthesis; deamido-NAD(+) from nicotinate D-ribonucleotide: step 1/1.</text>
</comment>
<evidence type="ECO:0000256" key="3">
    <source>
        <dbReference type="ARBA" id="ARBA00022642"/>
    </source>
</evidence>
<comment type="catalytic activity">
    <reaction evidence="13">
        <text>P(1),P(4)-bis(5'-adenosyl) tetraphosphate + H2O = 2 ADP + 2 H(+)</text>
        <dbReference type="Rhea" id="RHEA:24252"/>
        <dbReference type="ChEBI" id="CHEBI:15377"/>
        <dbReference type="ChEBI" id="CHEBI:15378"/>
        <dbReference type="ChEBI" id="CHEBI:58141"/>
        <dbReference type="ChEBI" id="CHEBI:456216"/>
        <dbReference type="EC" id="3.6.1.41"/>
    </reaction>
</comment>
<dbReference type="NCBIfam" id="NF000840">
    <property type="entry name" value="PRK00071.1-3"/>
    <property type="match status" value="1"/>
</dbReference>
<protein>
    <recommendedName>
        <fullName evidence="14">Probable nicotinate-nucleotide adenylyltransferase</fullName>
        <ecNumber evidence="14">2.7.7.18</ecNumber>
    </recommendedName>
    <alternativeName>
        <fullName evidence="14">Deamido-NAD(+) diphosphorylase</fullName>
    </alternativeName>
    <alternativeName>
        <fullName evidence="14">Deamido-NAD(+) pyrophosphorylase</fullName>
    </alternativeName>
    <alternativeName>
        <fullName evidence="14">Nicotinate mononucleotide adenylyltransferase</fullName>
        <shortName evidence="14">NaMN adenylyltransferase</shortName>
    </alternativeName>
</protein>
<dbReference type="EMBL" id="DVMU01000095">
    <property type="protein sequence ID" value="HIU33786.1"/>
    <property type="molecule type" value="Genomic_DNA"/>
</dbReference>
<comment type="similarity">
    <text evidence="14">Belongs to the NadD family.</text>
</comment>
<evidence type="ECO:0000256" key="11">
    <source>
        <dbReference type="ARBA" id="ARBA00023027"/>
    </source>
</evidence>
<dbReference type="InterPro" id="IPR005248">
    <property type="entry name" value="NadD/NMNAT"/>
</dbReference>
<dbReference type="Pfam" id="PF01467">
    <property type="entry name" value="CTP_transf_like"/>
    <property type="match status" value="1"/>
</dbReference>
<proteinExistence type="inferred from homology"/>
<evidence type="ECO:0000256" key="14">
    <source>
        <dbReference type="HAMAP-Rule" id="MF_00244"/>
    </source>
</evidence>
<evidence type="ECO:0000313" key="16">
    <source>
        <dbReference type="EMBL" id="HIU33786.1"/>
    </source>
</evidence>
<keyword evidence="8" id="KW-0378">Hydrolase</keyword>
<feature type="domain" description="HD" evidence="15">
    <location>
        <begin position="207"/>
        <end position="322"/>
    </location>
</feature>
<dbReference type="PANTHER" id="PTHR39321">
    <property type="entry name" value="NICOTINATE-NUCLEOTIDE ADENYLYLTRANSFERASE-RELATED"/>
    <property type="match status" value="1"/>
</dbReference>
<dbReference type="PANTHER" id="PTHR39321:SF3">
    <property type="entry name" value="PHOSPHOPANTETHEINE ADENYLYLTRANSFERASE"/>
    <property type="match status" value="1"/>
</dbReference>
<keyword evidence="3 14" id="KW-0662">Pyridine nucleotide biosynthesis</keyword>
<sequence>MRERIGILGGVFDPVHNGHILLARAAKEELHLDRVVLLPSGNPPHKHPHVETEDRLNMLLLAVEDGMVVSRREIQRSGKTYTVDTLSEMRREFPEAEIFYIIGADTLSQLKTWKDFDRVAQMCTFAVFARPGAEGEAPANARVLRLRTPGPDISSTAVRASASRREDLCALVPGPVARYIRENGLYLMNISLRQARELLRECLSAHRFKHTLGVMETARRLSALHGADCAAAGVAGLLHDAAKSLDLAEMRKLVSKAKISVDPLEWESVSLLHAAAGVAIAMRDFGVCDPEILSSIRRHTLGGPNMQPLDLILYLADFIEPNREDFPGLAQVRALAERDLRKAALRAAELTEEYVRQSGGKPHPGTAELIKELRGEMR</sequence>
<dbReference type="Gene3D" id="3.40.50.620">
    <property type="entry name" value="HUPs"/>
    <property type="match status" value="1"/>
</dbReference>
<dbReference type="GO" id="GO:0008803">
    <property type="term" value="F:bis(5'-nucleosyl)-tetraphosphatase (symmetrical) activity"/>
    <property type="evidence" value="ECO:0007669"/>
    <property type="project" value="UniProtKB-EC"/>
</dbReference>
<evidence type="ECO:0000256" key="4">
    <source>
        <dbReference type="ARBA" id="ARBA00022679"/>
    </source>
</evidence>
<keyword evidence="10" id="KW-0408">Iron</keyword>
<dbReference type="GO" id="GO:0004515">
    <property type="term" value="F:nicotinate-nucleotide adenylyltransferase activity"/>
    <property type="evidence" value="ECO:0007669"/>
    <property type="project" value="UniProtKB-UniRule"/>
</dbReference>
<evidence type="ECO:0000256" key="13">
    <source>
        <dbReference type="ARBA" id="ARBA00049417"/>
    </source>
</evidence>
<evidence type="ECO:0000259" key="15">
    <source>
        <dbReference type="PROSITE" id="PS51831"/>
    </source>
</evidence>
<evidence type="ECO:0000256" key="5">
    <source>
        <dbReference type="ARBA" id="ARBA00022695"/>
    </source>
</evidence>
<dbReference type="GO" id="GO:0005524">
    <property type="term" value="F:ATP binding"/>
    <property type="evidence" value="ECO:0007669"/>
    <property type="project" value="UniProtKB-KW"/>
</dbReference>
<dbReference type="InterPro" id="IPR014729">
    <property type="entry name" value="Rossmann-like_a/b/a_fold"/>
</dbReference>
<organism evidence="16 17">
    <name type="scientific">Candidatus Pullichristensenella excrementigallinarum</name>
    <dbReference type="NCBI Taxonomy" id="2840907"/>
    <lineage>
        <taxon>Bacteria</taxon>
        <taxon>Bacillati</taxon>
        <taxon>Bacillota</taxon>
        <taxon>Clostridia</taxon>
        <taxon>Candidatus Pullichristensenella</taxon>
    </lineage>
</organism>
<dbReference type="NCBIfam" id="TIGR00125">
    <property type="entry name" value="cyt_tran_rel"/>
    <property type="match status" value="1"/>
</dbReference>
<evidence type="ECO:0000256" key="9">
    <source>
        <dbReference type="ARBA" id="ARBA00022840"/>
    </source>
</evidence>
<dbReference type="SMART" id="SM00471">
    <property type="entry name" value="HDc"/>
    <property type="match status" value="1"/>
</dbReference>
<comment type="function">
    <text evidence="1 14">Catalyzes the reversible adenylation of nicotinate mononucleotide (NaMN) to nicotinic acid adenine dinucleotide (NaAD).</text>
</comment>
<keyword evidence="4 14" id="KW-0808">Transferase</keyword>
<dbReference type="SUPFAM" id="SSF109604">
    <property type="entry name" value="HD-domain/PDEase-like"/>
    <property type="match status" value="1"/>
</dbReference>
<dbReference type="AlphaFoldDB" id="A0A9D1IBJ1"/>